<keyword evidence="1" id="KW-0812">Transmembrane</keyword>
<name>A0A5S3PS88_9FLAO</name>
<protein>
    <submittedName>
        <fullName evidence="4">FecR family protein</fullName>
    </submittedName>
</protein>
<dbReference type="Gene3D" id="3.55.50.30">
    <property type="match status" value="1"/>
</dbReference>
<dbReference type="Pfam" id="PF04773">
    <property type="entry name" value="FecR"/>
    <property type="match status" value="1"/>
</dbReference>
<dbReference type="Proteomes" id="UP000310314">
    <property type="component" value="Unassembled WGS sequence"/>
</dbReference>
<dbReference type="Pfam" id="PF16344">
    <property type="entry name" value="FecR_C"/>
    <property type="match status" value="1"/>
</dbReference>
<accession>A0A5S3PS88</accession>
<organism evidence="4 5">
    <name type="scientific">Maribacter algarum</name>
    <name type="common">ex Zhang et al. 2020</name>
    <dbReference type="NCBI Taxonomy" id="2578118"/>
    <lineage>
        <taxon>Bacteria</taxon>
        <taxon>Pseudomonadati</taxon>
        <taxon>Bacteroidota</taxon>
        <taxon>Flavobacteriia</taxon>
        <taxon>Flavobacteriales</taxon>
        <taxon>Flavobacteriaceae</taxon>
        <taxon>Maribacter</taxon>
    </lineage>
</organism>
<evidence type="ECO:0000259" key="2">
    <source>
        <dbReference type="Pfam" id="PF04773"/>
    </source>
</evidence>
<dbReference type="InterPro" id="IPR006860">
    <property type="entry name" value="FecR"/>
</dbReference>
<dbReference type="Gene3D" id="2.60.120.1440">
    <property type="match status" value="1"/>
</dbReference>
<keyword evidence="1" id="KW-1133">Transmembrane helix</keyword>
<evidence type="ECO:0000259" key="3">
    <source>
        <dbReference type="Pfam" id="PF16344"/>
    </source>
</evidence>
<gene>
    <name evidence="4" type="ORF">FEE95_00135</name>
</gene>
<evidence type="ECO:0000313" key="4">
    <source>
        <dbReference type="EMBL" id="TMM57876.1"/>
    </source>
</evidence>
<dbReference type="OrthoDB" id="1097347at2"/>
<dbReference type="PANTHER" id="PTHR30273:SF2">
    <property type="entry name" value="PROTEIN FECR"/>
    <property type="match status" value="1"/>
</dbReference>
<evidence type="ECO:0000313" key="5">
    <source>
        <dbReference type="Proteomes" id="UP000310314"/>
    </source>
</evidence>
<dbReference type="GO" id="GO:0016989">
    <property type="term" value="F:sigma factor antagonist activity"/>
    <property type="evidence" value="ECO:0007669"/>
    <property type="project" value="TreeGrafter"/>
</dbReference>
<keyword evidence="5" id="KW-1185">Reference proteome</keyword>
<evidence type="ECO:0000256" key="1">
    <source>
        <dbReference type="SAM" id="Phobius"/>
    </source>
</evidence>
<comment type="caution">
    <text evidence="4">The sequence shown here is derived from an EMBL/GenBank/DDBJ whole genome shotgun (WGS) entry which is preliminary data.</text>
</comment>
<feature type="domain" description="Protein FecR C-terminal" evidence="3">
    <location>
        <begin position="232"/>
        <end position="297"/>
    </location>
</feature>
<dbReference type="RefSeq" id="WP_138655808.1">
    <property type="nucleotide sequence ID" value="NZ_VATY01000001.1"/>
</dbReference>
<dbReference type="AlphaFoldDB" id="A0A5S3PS88"/>
<sequence length="303" mass="34130">MDKEYLIQKWLTDELSEQEMKAIKELDDYPELTGIIENAKYFKASGFSTVDDFETFSARLEKDTVPVRKLTWLKPFLRIASVFVVGLALSYFFLFNGDVEINTLAGEKTTIELPDASTVVINALSELSYSKSKWSDKREVALQGEAYFKVAKGAKFDVITSVGTVSVVGTQFNVKQRGSYFEVECFEGIVKVTSPNATEQLIAGNRFRFSNGTVSLGKTTYQNPQWTKNVSSFERVPFSEVVAELERQYDITVQIENISEELLFTGGFVHDNLNNALKSVSEPLNLGYRIASGKRVIMYTIKK</sequence>
<dbReference type="InterPro" id="IPR032508">
    <property type="entry name" value="FecR_C"/>
</dbReference>
<dbReference type="PIRSF" id="PIRSF018266">
    <property type="entry name" value="FecR"/>
    <property type="match status" value="1"/>
</dbReference>
<feature type="domain" description="FecR protein" evidence="2">
    <location>
        <begin position="100"/>
        <end position="191"/>
    </location>
</feature>
<reference evidence="4 5" key="1">
    <citation type="submission" date="2019-05" db="EMBL/GenBank/DDBJ databases">
        <authorList>
            <person name="Zhang J.-Y."/>
            <person name="Feg X."/>
            <person name="Du Z.-J."/>
        </authorList>
    </citation>
    <scope>NUCLEOTIDE SEQUENCE [LARGE SCALE GENOMIC DNA]</scope>
    <source>
        <strain evidence="4 5">RZ26</strain>
    </source>
</reference>
<dbReference type="EMBL" id="VATY01000001">
    <property type="protein sequence ID" value="TMM57876.1"/>
    <property type="molecule type" value="Genomic_DNA"/>
</dbReference>
<dbReference type="PANTHER" id="PTHR30273">
    <property type="entry name" value="PERIPLASMIC SIGNAL SENSOR AND SIGMA FACTOR ACTIVATOR FECR-RELATED"/>
    <property type="match status" value="1"/>
</dbReference>
<feature type="transmembrane region" description="Helical" evidence="1">
    <location>
        <begin position="76"/>
        <end position="94"/>
    </location>
</feature>
<keyword evidence="1" id="KW-0472">Membrane</keyword>
<proteinExistence type="predicted"/>
<dbReference type="InterPro" id="IPR012373">
    <property type="entry name" value="Ferrdict_sens_TM"/>
</dbReference>